<evidence type="ECO:0000313" key="2">
    <source>
        <dbReference type="EMBL" id="SBT07662.1"/>
    </source>
</evidence>
<dbReference type="Proteomes" id="UP000199169">
    <property type="component" value="Unassembled WGS sequence"/>
</dbReference>
<name>A0A1A8XT26_9PROT</name>
<protein>
    <submittedName>
        <fullName evidence="2">Uncharacterized protein</fullName>
    </submittedName>
</protein>
<reference evidence="2 3" key="1">
    <citation type="submission" date="2016-06" db="EMBL/GenBank/DDBJ databases">
        <authorList>
            <person name="Kjaerup R.B."/>
            <person name="Dalgaard T.S."/>
            <person name="Juul-Madsen H.R."/>
        </authorList>
    </citation>
    <scope>NUCLEOTIDE SEQUENCE [LARGE SCALE GENOMIC DNA]</scope>
    <source>
        <strain evidence="2">3</strain>
    </source>
</reference>
<dbReference type="AlphaFoldDB" id="A0A1A8XT26"/>
<sequence>MVGADLTDDHADGDAHATDARFATHYLRLLRNAVKFSHALLLVRFRIMLLVWEGCKTQEGRKSARRNFHPLRSDHNPTCRNRTSGQIRHHGVLSPTARSLG</sequence>
<dbReference type="EMBL" id="FLQX01000125">
    <property type="protein sequence ID" value="SBT07662.1"/>
    <property type="molecule type" value="Genomic_DNA"/>
</dbReference>
<evidence type="ECO:0000256" key="1">
    <source>
        <dbReference type="SAM" id="MobiDB-lite"/>
    </source>
</evidence>
<keyword evidence="3" id="KW-1185">Reference proteome</keyword>
<proteinExistence type="predicted"/>
<accession>A0A1A8XT26</accession>
<dbReference type="STRING" id="1860102.ACCAA_480023"/>
<gene>
    <name evidence="2" type="ORF">ACCAA_480023</name>
</gene>
<evidence type="ECO:0000313" key="3">
    <source>
        <dbReference type="Proteomes" id="UP000199169"/>
    </source>
</evidence>
<feature type="region of interest" description="Disordered" evidence="1">
    <location>
        <begin position="62"/>
        <end position="101"/>
    </location>
</feature>
<organism evidence="2 3">
    <name type="scientific">Candidatus Accumulibacter aalborgensis</name>
    <dbReference type="NCBI Taxonomy" id="1860102"/>
    <lineage>
        <taxon>Bacteria</taxon>
        <taxon>Pseudomonadati</taxon>
        <taxon>Pseudomonadota</taxon>
        <taxon>Betaproteobacteria</taxon>
        <taxon>Candidatus Accumulibacter</taxon>
    </lineage>
</organism>